<evidence type="ECO:0000259" key="11">
    <source>
        <dbReference type="PROSITE" id="PS51292"/>
    </source>
</evidence>
<keyword evidence="5" id="KW-0863">Zinc-finger</keyword>
<evidence type="ECO:0000313" key="13">
    <source>
        <dbReference type="Proteomes" id="UP000815325"/>
    </source>
</evidence>
<evidence type="ECO:0000313" key="12">
    <source>
        <dbReference type="EMBL" id="KAF5840224.1"/>
    </source>
</evidence>
<keyword evidence="13" id="KW-1185">Reference proteome</keyword>
<proteinExistence type="predicted"/>
<dbReference type="Gene3D" id="3.30.40.10">
    <property type="entry name" value="Zinc/RING finger domain, C3HC4 (zinc finger)"/>
    <property type="match status" value="1"/>
</dbReference>
<keyword evidence="9 10" id="KW-0472">Membrane</keyword>
<evidence type="ECO:0000256" key="1">
    <source>
        <dbReference type="ARBA" id="ARBA00004141"/>
    </source>
</evidence>
<evidence type="ECO:0000256" key="4">
    <source>
        <dbReference type="ARBA" id="ARBA00022723"/>
    </source>
</evidence>
<evidence type="ECO:0000256" key="9">
    <source>
        <dbReference type="ARBA" id="ARBA00023136"/>
    </source>
</evidence>
<dbReference type="SMART" id="SM00744">
    <property type="entry name" value="RINGv"/>
    <property type="match status" value="1"/>
</dbReference>
<comment type="caution">
    <text evidence="12">The sequence shown here is derived from an EMBL/GenBank/DDBJ whole genome shotgun (WGS) entry which is preliminary data.</text>
</comment>
<keyword evidence="3 10" id="KW-0812">Transmembrane</keyword>
<dbReference type="Pfam" id="PF12906">
    <property type="entry name" value="RINGv"/>
    <property type="match status" value="1"/>
</dbReference>
<keyword evidence="8 10" id="KW-1133">Transmembrane helix</keyword>
<dbReference type="EMBL" id="MU069520">
    <property type="protein sequence ID" value="KAF5840224.1"/>
    <property type="molecule type" value="Genomic_DNA"/>
</dbReference>
<dbReference type="InterPro" id="IPR011016">
    <property type="entry name" value="Znf_RING-CH"/>
</dbReference>
<evidence type="ECO:0000256" key="8">
    <source>
        <dbReference type="ARBA" id="ARBA00022989"/>
    </source>
</evidence>
<evidence type="ECO:0000256" key="5">
    <source>
        <dbReference type="ARBA" id="ARBA00022771"/>
    </source>
</evidence>
<evidence type="ECO:0000256" key="6">
    <source>
        <dbReference type="ARBA" id="ARBA00022786"/>
    </source>
</evidence>
<feature type="transmembrane region" description="Helical" evidence="10">
    <location>
        <begin position="141"/>
        <end position="166"/>
    </location>
</feature>
<keyword evidence="7" id="KW-0862">Zinc</keyword>
<accession>A0ABQ7H047</accession>
<evidence type="ECO:0000256" key="7">
    <source>
        <dbReference type="ARBA" id="ARBA00022833"/>
    </source>
</evidence>
<dbReference type="SUPFAM" id="SSF57850">
    <property type="entry name" value="RING/U-box"/>
    <property type="match status" value="1"/>
</dbReference>
<dbReference type="InterPro" id="IPR013083">
    <property type="entry name" value="Znf_RING/FYVE/PHD"/>
</dbReference>
<keyword evidence="6" id="KW-0833">Ubl conjugation pathway</keyword>
<dbReference type="PROSITE" id="PS51292">
    <property type="entry name" value="ZF_RING_CH"/>
    <property type="match status" value="1"/>
</dbReference>
<comment type="subcellular location">
    <subcellularLocation>
        <location evidence="1">Membrane</location>
        <topology evidence="1">Multi-pass membrane protein</topology>
    </subcellularLocation>
</comment>
<sequence>MGKVGQHESGLELDLEFQDPKLTRPSLKKECRVCLQATGQDLISSCGCSGTTELVHYECLTLWVKSKGSLICELCHQPYKEPFKTALQEELAEPRYASSHVGIHIDGMAPLGAPPSWPGQPSGPARASACCANWGTYGNCAFLLLTLLVIVGALLPLWIALVIAGVNGTI</sequence>
<keyword evidence="2" id="KW-0808">Transferase</keyword>
<organism evidence="12 13">
    <name type="scientific">Dunaliella salina</name>
    <name type="common">Green alga</name>
    <name type="synonym">Protococcus salinus</name>
    <dbReference type="NCBI Taxonomy" id="3046"/>
    <lineage>
        <taxon>Eukaryota</taxon>
        <taxon>Viridiplantae</taxon>
        <taxon>Chlorophyta</taxon>
        <taxon>core chlorophytes</taxon>
        <taxon>Chlorophyceae</taxon>
        <taxon>CS clade</taxon>
        <taxon>Chlamydomonadales</taxon>
        <taxon>Dunaliellaceae</taxon>
        <taxon>Dunaliella</taxon>
    </lineage>
</organism>
<evidence type="ECO:0000256" key="2">
    <source>
        <dbReference type="ARBA" id="ARBA00022679"/>
    </source>
</evidence>
<protein>
    <recommendedName>
        <fullName evidence="11">RING-CH-type domain-containing protein</fullName>
    </recommendedName>
</protein>
<gene>
    <name evidence="12" type="ORF">DUNSADRAFT_17441</name>
</gene>
<reference evidence="12" key="1">
    <citation type="submission" date="2017-08" db="EMBL/GenBank/DDBJ databases">
        <authorList>
            <person name="Polle J.E."/>
            <person name="Barry K."/>
            <person name="Cushman J."/>
            <person name="Schmutz J."/>
            <person name="Tran D."/>
            <person name="Hathwaick L.T."/>
            <person name="Yim W.C."/>
            <person name="Jenkins J."/>
            <person name="Mckie-Krisberg Z.M."/>
            <person name="Prochnik S."/>
            <person name="Lindquist E."/>
            <person name="Dockter R.B."/>
            <person name="Adam C."/>
            <person name="Molina H."/>
            <person name="Bunkerborg J."/>
            <person name="Jin E."/>
            <person name="Buchheim M."/>
            <person name="Magnuson J."/>
        </authorList>
    </citation>
    <scope>NUCLEOTIDE SEQUENCE</scope>
    <source>
        <strain evidence="12">CCAP 19/18</strain>
    </source>
</reference>
<feature type="domain" description="RING-CH-type" evidence="11">
    <location>
        <begin position="23"/>
        <end position="82"/>
    </location>
</feature>
<keyword evidence="4" id="KW-0479">Metal-binding</keyword>
<dbReference type="PANTHER" id="PTHR46065:SF3">
    <property type="entry name" value="FI20425P1"/>
    <property type="match status" value="1"/>
</dbReference>
<name>A0ABQ7H047_DUNSA</name>
<evidence type="ECO:0000256" key="3">
    <source>
        <dbReference type="ARBA" id="ARBA00022692"/>
    </source>
</evidence>
<evidence type="ECO:0000256" key="10">
    <source>
        <dbReference type="SAM" id="Phobius"/>
    </source>
</evidence>
<dbReference type="PANTHER" id="PTHR46065">
    <property type="entry name" value="E3 UBIQUITIN-PROTEIN LIGASE MARCH 2/3 FAMILY MEMBER"/>
    <property type="match status" value="1"/>
</dbReference>
<dbReference type="Proteomes" id="UP000815325">
    <property type="component" value="Unassembled WGS sequence"/>
</dbReference>